<dbReference type="EMBL" id="CP076361">
    <property type="protein sequence ID" value="QWK91334.1"/>
    <property type="molecule type" value="Genomic_DNA"/>
</dbReference>
<name>A0A975P7Z9_9RHOB</name>
<gene>
    <name evidence="2" type="ORF">KM031_05450</name>
</gene>
<reference evidence="2" key="1">
    <citation type="submission" date="2021-06" db="EMBL/GenBank/DDBJ databases">
        <title>Direct submission.</title>
        <authorList>
            <person name="Lee C.-S."/>
            <person name="Jin L."/>
        </authorList>
    </citation>
    <scope>NUCLEOTIDE SEQUENCE</scope>
    <source>
        <strain evidence="2">Con5</strain>
    </source>
</reference>
<feature type="region of interest" description="Disordered" evidence="1">
    <location>
        <begin position="25"/>
        <end position="47"/>
    </location>
</feature>
<protein>
    <submittedName>
        <fullName evidence="2">Uncharacterized protein</fullName>
    </submittedName>
</protein>
<dbReference type="KEGG" id="gfu:KM031_05450"/>
<dbReference type="RefSeq" id="WP_215503525.1">
    <property type="nucleotide sequence ID" value="NZ_CP076361.1"/>
</dbReference>
<dbReference type="Proteomes" id="UP000679352">
    <property type="component" value="Chromosome"/>
</dbReference>
<organism evidence="2 3">
    <name type="scientific">Gemmobacter fulvus</name>
    <dbReference type="NCBI Taxonomy" id="2840474"/>
    <lineage>
        <taxon>Bacteria</taxon>
        <taxon>Pseudomonadati</taxon>
        <taxon>Pseudomonadota</taxon>
        <taxon>Alphaproteobacteria</taxon>
        <taxon>Rhodobacterales</taxon>
        <taxon>Paracoccaceae</taxon>
        <taxon>Gemmobacter</taxon>
    </lineage>
</organism>
<dbReference type="AlphaFoldDB" id="A0A975P7Z9"/>
<proteinExistence type="predicted"/>
<sequence length="47" mass="5290">MKKERRWLKSVLAASETVEVRLPWQRSARSKPEAVTSQAAPKALAAR</sequence>
<keyword evidence="3" id="KW-1185">Reference proteome</keyword>
<evidence type="ECO:0000313" key="3">
    <source>
        <dbReference type="Proteomes" id="UP000679352"/>
    </source>
</evidence>
<evidence type="ECO:0000313" key="2">
    <source>
        <dbReference type="EMBL" id="QWK91334.1"/>
    </source>
</evidence>
<accession>A0A975P7Z9</accession>
<evidence type="ECO:0000256" key="1">
    <source>
        <dbReference type="SAM" id="MobiDB-lite"/>
    </source>
</evidence>